<dbReference type="PANTHER" id="PTHR35394">
    <property type="entry name" value="DUF3176 DOMAIN-CONTAINING PROTEIN"/>
    <property type="match status" value="1"/>
</dbReference>
<evidence type="ECO:0000256" key="1">
    <source>
        <dbReference type="SAM" id="Phobius"/>
    </source>
</evidence>
<dbReference type="RefSeq" id="XP_033402702.1">
    <property type="nucleotide sequence ID" value="XM_033545114.1"/>
</dbReference>
<accession>A0A6A6BUV0</accession>
<gene>
    <name evidence="2" type="ORF">K452DRAFT_330335</name>
</gene>
<keyword evidence="3" id="KW-1185">Reference proteome</keyword>
<sequence>MSPSLVSHNALHYESGGNIRSTSKPYLAWNEIDSFMFSPDNTSAHSIPKEHHIFEIGYYEMQFLTKLLNELFSPKGRYDFDGIDITEVFLSSNNIFEMVSNITESITNHIRTGPNTTTVNGAVYYLETYVVIRWYWLILPGFLVVLSLIFFILTVLLDTKRNTPPWKSSLVPLLFYGLQGCEEWEPISQDPKSIYEAAGNMDACLTETEKGTSKFVKVERA</sequence>
<name>A0A6A6BUV0_9PEZI</name>
<evidence type="ECO:0000313" key="2">
    <source>
        <dbReference type="EMBL" id="KAF2146994.1"/>
    </source>
</evidence>
<dbReference type="AlphaFoldDB" id="A0A6A6BUV0"/>
<feature type="transmembrane region" description="Helical" evidence="1">
    <location>
        <begin position="134"/>
        <end position="157"/>
    </location>
</feature>
<keyword evidence="1" id="KW-1133">Transmembrane helix</keyword>
<dbReference type="GeneID" id="54302609"/>
<organism evidence="2 3">
    <name type="scientific">Aplosporella prunicola CBS 121167</name>
    <dbReference type="NCBI Taxonomy" id="1176127"/>
    <lineage>
        <taxon>Eukaryota</taxon>
        <taxon>Fungi</taxon>
        <taxon>Dikarya</taxon>
        <taxon>Ascomycota</taxon>
        <taxon>Pezizomycotina</taxon>
        <taxon>Dothideomycetes</taxon>
        <taxon>Dothideomycetes incertae sedis</taxon>
        <taxon>Botryosphaeriales</taxon>
        <taxon>Aplosporellaceae</taxon>
        <taxon>Aplosporella</taxon>
    </lineage>
</organism>
<protein>
    <submittedName>
        <fullName evidence="2">Uncharacterized protein</fullName>
    </submittedName>
</protein>
<proteinExistence type="predicted"/>
<dbReference type="PANTHER" id="PTHR35394:SF5">
    <property type="entry name" value="DUF3176 DOMAIN-CONTAINING PROTEIN"/>
    <property type="match status" value="1"/>
</dbReference>
<evidence type="ECO:0000313" key="3">
    <source>
        <dbReference type="Proteomes" id="UP000799438"/>
    </source>
</evidence>
<dbReference type="OrthoDB" id="5242705at2759"/>
<dbReference type="EMBL" id="ML995474">
    <property type="protein sequence ID" value="KAF2146994.1"/>
    <property type="molecule type" value="Genomic_DNA"/>
</dbReference>
<keyword evidence="1" id="KW-0472">Membrane</keyword>
<reference evidence="2" key="1">
    <citation type="journal article" date="2020" name="Stud. Mycol.">
        <title>101 Dothideomycetes genomes: a test case for predicting lifestyles and emergence of pathogens.</title>
        <authorList>
            <person name="Haridas S."/>
            <person name="Albert R."/>
            <person name="Binder M."/>
            <person name="Bloem J."/>
            <person name="Labutti K."/>
            <person name="Salamov A."/>
            <person name="Andreopoulos B."/>
            <person name="Baker S."/>
            <person name="Barry K."/>
            <person name="Bills G."/>
            <person name="Bluhm B."/>
            <person name="Cannon C."/>
            <person name="Castanera R."/>
            <person name="Culley D."/>
            <person name="Daum C."/>
            <person name="Ezra D."/>
            <person name="Gonzalez J."/>
            <person name="Henrissat B."/>
            <person name="Kuo A."/>
            <person name="Liang C."/>
            <person name="Lipzen A."/>
            <person name="Lutzoni F."/>
            <person name="Magnuson J."/>
            <person name="Mondo S."/>
            <person name="Nolan M."/>
            <person name="Ohm R."/>
            <person name="Pangilinan J."/>
            <person name="Park H.-J."/>
            <person name="Ramirez L."/>
            <person name="Alfaro M."/>
            <person name="Sun H."/>
            <person name="Tritt A."/>
            <person name="Yoshinaga Y."/>
            <person name="Zwiers L.-H."/>
            <person name="Turgeon B."/>
            <person name="Goodwin S."/>
            <person name="Spatafora J."/>
            <person name="Crous P."/>
            <person name="Grigoriev I."/>
        </authorList>
    </citation>
    <scope>NUCLEOTIDE SEQUENCE</scope>
    <source>
        <strain evidence="2">CBS 121167</strain>
    </source>
</reference>
<dbReference type="Proteomes" id="UP000799438">
    <property type="component" value="Unassembled WGS sequence"/>
</dbReference>
<keyword evidence="1" id="KW-0812">Transmembrane</keyword>